<evidence type="ECO:0000256" key="1">
    <source>
        <dbReference type="SAM" id="SignalP"/>
    </source>
</evidence>
<evidence type="ECO:0000313" key="3">
    <source>
        <dbReference type="Proteomes" id="UP000248703"/>
    </source>
</evidence>
<dbReference type="Proteomes" id="UP000248703">
    <property type="component" value="Unassembled WGS sequence"/>
</dbReference>
<name>A0A327RFA8_9FLAO</name>
<keyword evidence="3" id="KW-1185">Reference proteome</keyword>
<dbReference type="PROSITE" id="PS51257">
    <property type="entry name" value="PROKAR_LIPOPROTEIN"/>
    <property type="match status" value="1"/>
</dbReference>
<comment type="caution">
    <text evidence="2">The sequence shown here is derived from an EMBL/GenBank/DDBJ whole genome shotgun (WGS) entry which is preliminary data.</text>
</comment>
<proteinExistence type="predicted"/>
<feature type="signal peptide" evidence="1">
    <location>
        <begin position="1"/>
        <end position="22"/>
    </location>
</feature>
<evidence type="ECO:0008006" key="4">
    <source>
        <dbReference type="Google" id="ProtNLM"/>
    </source>
</evidence>
<dbReference type="OrthoDB" id="1453405at2"/>
<evidence type="ECO:0000313" key="2">
    <source>
        <dbReference type="EMBL" id="RAJ14612.1"/>
    </source>
</evidence>
<sequence length="80" mass="9069">MRKTLAIALCALFLGASFTSCREEKKTEKEELIDEMKAEGADIKVKKDGDETKIKMETEDKEVKIKEEDGETKIKVDTDD</sequence>
<keyword evidence="1" id="KW-0732">Signal</keyword>
<protein>
    <recommendedName>
        <fullName evidence="4">Membrane or secreted protein</fullName>
    </recommendedName>
</protein>
<accession>A0A327RFA8</accession>
<reference evidence="2 3" key="1">
    <citation type="submission" date="2018-06" db="EMBL/GenBank/DDBJ databases">
        <title>Genomic Encyclopedia of Archaeal and Bacterial Type Strains, Phase II (KMG-II): from individual species to whole genera.</title>
        <authorList>
            <person name="Goeker M."/>
        </authorList>
    </citation>
    <scope>NUCLEOTIDE SEQUENCE [LARGE SCALE GENOMIC DNA]</scope>
    <source>
        <strain evidence="2 3">DSM 24464</strain>
    </source>
</reference>
<gene>
    <name evidence="2" type="ORF">LY08_01791</name>
</gene>
<dbReference type="RefSeq" id="WP_111660097.1">
    <property type="nucleotide sequence ID" value="NZ_QLLO01000005.1"/>
</dbReference>
<dbReference type="AlphaFoldDB" id="A0A327RFA8"/>
<dbReference type="EMBL" id="QLLO01000005">
    <property type="protein sequence ID" value="RAJ14612.1"/>
    <property type="molecule type" value="Genomic_DNA"/>
</dbReference>
<organism evidence="2 3">
    <name type="scientific">Olleya aquimaris</name>
    <dbReference type="NCBI Taxonomy" id="639310"/>
    <lineage>
        <taxon>Bacteria</taxon>
        <taxon>Pseudomonadati</taxon>
        <taxon>Bacteroidota</taxon>
        <taxon>Flavobacteriia</taxon>
        <taxon>Flavobacteriales</taxon>
        <taxon>Flavobacteriaceae</taxon>
    </lineage>
</organism>
<feature type="chain" id="PRO_5016356747" description="Membrane or secreted protein" evidence="1">
    <location>
        <begin position="23"/>
        <end position="80"/>
    </location>
</feature>